<dbReference type="AlphaFoldDB" id="E4U750"/>
<dbReference type="RefSeq" id="WP_013457223.1">
    <property type="nucleotide sequence ID" value="NC_014761.1"/>
</dbReference>
<dbReference type="SUPFAM" id="SSF55811">
    <property type="entry name" value="Nudix"/>
    <property type="match status" value="1"/>
</dbReference>
<dbReference type="PROSITE" id="PS51462">
    <property type="entry name" value="NUDIX"/>
    <property type="match status" value="1"/>
</dbReference>
<dbReference type="PROSITE" id="PS00893">
    <property type="entry name" value="NUDIX_BOX"/>
    <property type="match status" value="1"/>
</dbReference>
<evidence type="ECO:0000313" key="4">
    <source>
        <dbReference type="EMBL" id="ADR36053.1"/>
    </source>
</evidence>
<keyword evidence="1 2" id="KW-0378">Hydrolase</keyword>
<dbReference type="KEGG" id="opr:Ocepr_0595"/>
<evidence type="ECO:0000256" key="2">
    <source>
        <dbReference type="RuleBase" id="RU003476"/>
    </source>
</evidence>
<keyword evidence="5" id="KW-1185">Reference proteome</keyword>
<dbReference type="Gene3D" id="3.90.79.10">
    <property type="entry name" value="Nucleoside Triphosphate Pyrophosphohydrolase"/>
    <property type="match status" value="1"/>
</dbReference>
<evidence type="ECO:0000259" key="3">
    <source>
        <dbReference type="PROSITE" id="PS51462"/>
    </source>
</evidence>
<accession>E4U750</accession>
<dbReference type="Pfam" id="PF00293">
    <property type="entry name" value="NUDIX"/>
    <property type="match status" value="1"/>
</dbReference>
<dbReference type="InterPro" id="IPR020476">
    <property type="entry name" value="Nudix_hydrolase"/>
</dbReference>
<protein>
    <submittedName>
        <fullName evidence="4">NUDIX hydrolase</fullName>
    </submittedName>
</protein>
<dbReference type="EMBL" id="CP002361">
    <property type="protein sequence ID" value="ADR36053.1"/>
    <property type="molecule type" value="Genomic_DNA"/>
</dbReference>
<dbReference type="Proteomes" id="UP000008722">
    <property type="component" value="Chromosome"/>
</dbReference>
<proteinExistence type="inferred from homology"/>
<dbReference type="STRING" id="670487.Ocepr_0595"/>
<dbReference type="InterPro" id="IPR000086">
    <property type="entry name" value="NUDIX_hydrolase_dom"/>
</dbReference>
<dbReference type="PRINTS" id="PR00502">
    <property type="entry name" value="NUDIXFAMILY"/>
</dbReference>
<dbReference type="GO" id="GO:0006167">
    <property type="term" value="P:AMP biosynthetic process"/>
    <property type="evidence" value="ECO:0007669"/>
    <property type="project" value="TreeGrafter"/>
</dbReference>
<dbReference type="InterPro" id="IPR051325">
    <property type="entry name" value="Nudix_hydrolase_domain"/>
</dbReference>
<dbReference type="PANTHER" id="PTHR21340">
    <property type="entry name" value="DIADENOSINE 5,5-P1,P4-TETRAPHOSPHATE PYROPHOSPHOHYDROLASE MUTT"/>
    <property type="match status" value="1"/>
</dbReference>
<gene>
    <name evidence="4" type="ordered locus">Ocepr_0595</name>
</gene>
<dbReference type="eggNOG" id="COG1051">
    <property type="taxonomic scope" value="Bacteria"/>
</dbReference>
<reference evidence="4 5" key="2">
    <citation type="journal article" date="2011" name="Stand. Genomic Sci.">
        <title>Complete genome sequence of Oceanithermus profundus type strain (506).</title>
        <authorList>
            <person name="Pati A."/>
            <person name="Zhang X."/>
            <person name="Lapidus A."/>
            <person name="Nolan M."/>
            <person name="Lucas S."/>
            <person name="Del Rio T.G."/>
            <person name="Tice H."/>
            <person name="Cheng J.F."/>
            <person name="Tapia R."/>
            <person name="Han C."/>
            <person name="Goodwin L."/>
            <person name="Pitluck S."/>
            <person name="Liolios K."/>
            <person name="Pagani I."/>
            <person name="Ivanova N."/>
            <person name="Mavromatis K."/>
            <person name="Chen A."/>
            <person name="Palaniappan K."/>
            <person name="Hauser L."/>
            <person name="Jeffries C.D."/>
            <person name="Brambilla E.M."/>
            <person name="Rohl A."/>
            <person name="Mwirichia R."/>
            <person name="Rohde M."/>
            <person name="Tindall B.J."/>
            <person name="Sikorski J."/>
            <person name="Wirth R."/>
            <person name="Goker M."/>
            <person name="Woyke T."/>
            <person name="Detter J.C."/>
            <person name="Bristow J."/>
            <person name="Eisen J.A."/>
            <person name="Markowitz V."/>
            <person name="Hugenholtz P."/>
            <person name="Kyrpides N.C."/>
            <person name="Klenk H.P."/>
            <person name="Land M."/>
        </authorList>
    </citation>
    <scope>NUCLEOTIDE SEQUENCE [LARGE SCALE GENOMIC DNA]</scope>
    <source>
        <strain evidence="5">DSM 14977 / NBRC 100410 / VKM B-2274 / 506</strain>
    </source>
</reference>
<dbReference type="InterPro" id="IPR020084">
    <property type="entry name" value="NUDIX_hydrolase_CS"/>
</dbReference>
<dbReference type="OrthoDB" id="9816289at2"/>
<dbReference type="PANTHER" id="PTHR21340:SF0">
    <property type="entry name" value="BIS(5'-NUCLEOSYL)-TETRAPHOSPHATASE [ASYMMETRICAL]"/>
    <property type="match status" value="1"/>
</dbReference>
<dbReference type="GO" id="GO:0006754">
    <property type="term" value="P:ATP biosynthetic process"/>
    <property type="evidence" value="ECO:0007669"/>
    <property type="project" value="TreeGrafter"/>
</dbReference>
<dbReference type="GO" id="GO:0004081">
    <property type="term" value="F:bis(5'-nucleosyl)-tetraphosphatase (asymmetrical) activity"/>
    <property type="evidence" value="ECO:0007669"/>
    <property type="project" value="TreeGrafter"/>
</dbReference>
<dbReference type="CDD" id="cd03673">
    <property type="entry name" value="NUDIX_Ap6A_hydrolase"/>
    <property type="match status" value="1"/>
</dbReference>
<dbReference type="InterPro" id="IPR015797">
    <property type="entry name" value="NUDIX_hydrolase-like_dom_sf"/>
</dbReference>
<comment type="similarity">
    <text evidence="2">Belongs to the Nudix hydrolase family.</text>
</comment>
<reference evidence="5" key="1">
    <citation type="submission" date="2010-11" db="EMBL/GenBank/DDBJ databases">
        <title>The complete sequence of chromosome of Oceanithermus profundus DSM 14977.</title>
        <authorList>
            <consortium name="US DOE Joint Genome Institute (JGI-PGF)"/>
            <person name="Lucas S."/>
            <person name="Copeland A."/>
            <person name="Lapidus A."/>
            <person name="Bruce D."/>
            <person name="Goodwin L."/>
            <person name="Pitluck S."/>
            <person name="Kyrpides N."/>
            <person name="Mavromatis K."/>
            <person name="Pagani I."/>
            <person name="Ivanova N."/>
            <person name="Zhang X."/>
            <person name="Brettin T."/>
            <person name="Detter J.C."/>
            <person name="Tapia R."/>
            <person name="Han C."/>
            <person name="Land M."/>
            <person name="Hauser L."/>
            <person name="Markowitz V."/>
            <person name="Cheng J.-F."/>
            <person name="Hugenholtz P."/>
            <person name="Woyke T."/>
            <person name="Wu D."/>
            <person name="Tindall B."/>
            <person name="Faehnrich R."/>
            <person name="Brambilla E."/>
            <person name="Klenk H.-P."/>
            <person name="Eisen J.A."/>
        </authorList>
    </citation>
    <scope>NUCLEOTIDE SEQUENCE [LARGE SCALE GENOMIC DNA]</scope>
    <source>
        <strain evidence="5">DSM 14977 / NBRC 100410 / VKM B-2274 / 506</strain>
    </source>
</reference>
<name>E4U750_OCEP5</name>
<feature type="domain" description="Nudix hydrolase" evidence="3">
    <location>
        <begin position="5"/>
        <end position="126"/>
    </location>
</feature>
<organism evidence="4 5">
    <name type="scientific">Oceanithermus profundus (strain DSM 14977 / NBRC 100410 / VKM B-2274 / 506)</name>
    <dbReference type="NCBI Taxonomy" id="670487"/>
    <lineage>
        <taxon>Bacteria</taxon>
        <taxon>Thermotogati</taxon>
        <taxon>Deinococcota</taxon>
        <taxon>Deinococci</taxon>
        <taxon>Thermales</taxon>
        <taxon>Thermaceae</taxon>
        <taxon>Oceanithermus</taxon>
    </lineage>
</organism>
<evidence type="ECO:0000256" key="1">
    <source>
        <dbReference type="ARBA" id="ARBA00022801"/>
    </source>
</evidence>
<evidence type="ECO:0000313" key="5">
    <source>
        <dbReference type="Proteomes" id="UP000008722"/>
    </source>
</evidence>
<dbReference type="HOGENOM" id="CLU_037162_14_4_0"/>
<sequence>MAKPEPVPGAGGLVFNAAGEVLLIRDRMGFWVFPKGHVEEGETLEAAAVREVREEAGVEARVEAALGVTRYTNDRGVAREVHWFRMRGEGPVRLEPGLTGAGFFDPEEAALRLAFAEDAALLRRALGRG</sequence>